<sequence>MVVENLHAPIADGAVRSPGWSKTMARDAPFDTNSFV</sequence>
<dbReference type="AlphaFoldDB" id="A0A915J7R8"/>
<reference evidence="2" key="1">
    <citation type="submission" date="2022-11" db="UniProtKB">
        <authorList>
            <consortium name="WormBaseParasite"/>
        </authorList>
    </citation>
    <scope>IDENTIFICATION</scope>
</reference>
<dbReference type="WBParaSite" id="nRc.2.0.1.t22514-RA">
    <property type="protein sequence ID" value="nRc.2.0.1.t22514-RA"/>
    <property type="gene ID" value="nRc.2.0.1.g22514"/>
</dbReference>
<keyword evidence="1" id="KW-1185">Reference proteome</keyword>
<evidence type="ECO:0000313" key="1">
    <source>
        <dbReference type="Proteomes" id="UP000887565"/>
    </source>
</evidence>
<proteinExistence type="predicted"/>
<evidence type="ECO:0000313" key="2">
    <source>
        <dbReference type="WBParaSite" id="nRc.2.0.1.t22514-RA"/>
    </source>
</evidence>
<dbReference type="Proteomes" id="UP000887565">
    <property type="component" value="Unplaced"/>
</dbReference>
<organism evidence="1 2">
    <name type="scientific">Romanomermis culicivorax</name>
    <name type="common">Nematode worm</name>
    <dbReference type="NCBI Taxonomy" id="13658"/>
    <lineage>
        <taxon>Eukaryota</taxon>
        <taxon>Metazoa</taxon>
        <taxon>Ecdysozoa</taxon>
        <taxon>Nematoda</taxon>
        <taxon>Enoplea</taxon>
        <taxon>Dorylaimia</taxon>
        <taxon>Mermithida</taxon>
        <taxon>Mermithoidea</taxon>
        <taxon>Mermithidae</taxon>
        <taxon>Romanomermis</taxon>
    </lineage>
</organism>
<protein>
    <submittedName>
        <fullName evidence="2">Uncharacterized protein</fullName>
    </submittedName>
</protein>
<name>A0A915J7R8_ROMCU</name>
<accession>A0A915J7R8</accession>